<dbReference type="Proteomes" id="UP000593566">
    <property type="component" value="Unassembled WGS sequence"/>
</dbReference>
<dbReference type="AlphaFoldDB" id="A0A8H6CCU3"/>
<reference evidence="2 3" key="1">
    <citation type="journal article" date="2020" name="Genomics">
        <title>Complete, high-quality genomes from long-read metagenomic sequencing of two wolf lichen thalli reveals enigmatic genome architecture.</title>
        <authorList>
            <person name="McKenzie S.K."/>
            <person name="Walston R.F."/>
            <person name="Allen J.L."/>
        </authorList>
    </citation>
    <scope>NUCLEOTIDE SEQUENCE [LARGE SCALE GENOMIC DNA]</scope>
    <source>
        <strain evidence="2">WasteWater1</strain>
    </source>
</reference>
<dbReference type="EMBL" id="JACCJB010000015">
    <property type="protein sequence ID" value="KAF6220884.1"/>
    <property type="molecule type" value="Genomic_DNA"/>
</dbReference>
<evidence type="ECO:0000256" key="1">
    <source>
        <dbReference type="SAM" id="MobiDB-lite"/>
    </source>
</evidence>
<name>A0A8H6CCU3_9LECA</name>
<comment type="caution">
    <text evidence="2">The sequence shown here is derived from an EMBL/GenBank/DDBJ whole genome shotgun (WGS) entry which is preliminary data.</text>
</comment>
<evidence type="ECO:0000313" key="3">
    <source>
        <dbReference type="Proteomes" id="UP000593566"/>
    </source>
</evidence>
<keyword evidence="3" id="KW-1185">Reference proteome</keyword>
<gene>
    <name evidence="2" type="ORF">HO133_002564</name>
</gene>
<feature type="compositionally biased region" description="Low complexity" evidence="1">
    <location>
        <begin position="549"/>
        <end position="562"/>
    </location>
</feature>
<sequence length="562" mass="57419">MALPSISSLSKTPKTNLGKRLIPVLECNPRAQIPNYPDPTPPAEGDPAKAFLAQVATFRSMTSLCGQYPGGMGYYCPPAGGALLVQRPASQLYEFLGPPDSQYLKDACLAHCYCTQIAPGDPDPSSSNPASAQCLADVGESDSDDEVDAGGCMDTYHDPEADDGIDCDETGYFYGHPLSADCELAQDGIGDGFESMTDSCEFLGIGAQSVYNGYEIAQTPYNWTSGTCYIQVSMLDGGNYYASSNIENWDYIWGRADAIRQKCVARLGVGGSAKAGDVSEGMGIPQSIGIFVSGVNSKTKQMLDMKFACITDADGNYSCDDDSAPAAKKQKTSPPSSPDSAVAPPAGNRLGSGAQSGSCVSHTDCDYNNGYTCAATKTAADDFPVDSTWGTYTCKLASNVASNAIAAAAAYVALGSTCRGRCVLDTNGTLDVLANTTSAGPEPDSVMPPMLVGPCNCTYVSAACVLSTTGMVYEDPSAKIDTVVGAPNGTVCCDATTGLWRSSTVVRDTPAANPLCPAAAAAAAAAGAGAVQVGASNSGRGSGSGSGSVPGSSGVRGGSVVV</sequence>
<dbReference type="RefSeq" id="XP_037150319.1">
    <property type="nucleotide sequence ID" value="XM_037293490.1"/>
</dbReference>
<evidence type="ECO:0000313" key="2">
    <source>
        <dbReference type="EMBL" id="KAF6220884.1"/>
    </source>
</evidence>
<accession>A0A8H6CCU3</accession>
<organism evidence="2 3">
    <name type="scientific">Letharia lupina</name>
    <dbReference type="NCBI Taxonomy" id="560253"/>
    <lineage>
        <taxon>Eukaryota</taxon>
        <taxon>Fungi</taxon>
        <taxon>Dikarya</taxon>
        <taxon>Ascomycota</taxon>
        <taxon>Pezizomycotina</taxon>
        <taxon>Lecanoromycetes</taxon>
        <taxon>OSLEUM clade</taxon>
        <taxon>Lecanoromycetidae</taxon>
        <taxon>Lecanorales</taxon>
        <taxon>Lecanorineae</taxon>
        <taxon>Parmeliaceae</taxon>
        <taxon>Letharia</taxon>
    </lineage>
</organism>
<protein>
    <submittedName>
        <fullName evidence="2">Uncharacterized protein</fullName>
    </submittedName>
</protein>
<proteinExistence type="predicted"/>
<feature type="region of interest" description="Disordered" evidence="1">
    <location>
        <begin position="535"/>
        <end position="562"/>
    </location>
</feature>
<feature type="region of interest" description="Disordered" evidence="1">
    <location>
        <begin position="321"/>
        <end position="348"/>
    </location>
</feature>
<dbReference type="GeneID" id="59330977"/>